<keyword evidence="2" id="KW-1185">Reference proteome</keyword>
<sequence>MRTEVTCPPVVEELLLTTNTSLFGEASSKYLCIIFWHEYTEATNIIRMLSVMAL</sequence>
<accession>A0A937F649</accession>
<dbReference type="AlphaFoldDB" id="A0A937F649"/>
<proteinExistence type="predicted"/>
<comment type="caution">
    <text evidence="1">The sequence shown here is derived from an EMBL/GenBank/DDBJ whole genome shotgun (WGS) entry which is preliminary data.</text>
</comment>
<dbReference type="RefSeq" id="WP_202242058.1">
    <property type="nucleotide sequence ID" value="NZ_JAESIY010000001.1"/>
</dbReference>
<protein>
    <submittedName>
        <fullName evidence="1">Uncharacterized protein</fullName>
    </submittedName>
</protein>
<organism evidence="1 2">
    <name type="scientific">Fulvivirga sediminis</name>
    <dbReference type="NCBI Taxonomy" id="2803949"/>
    <lineage>
        <taxon>Bacteria</taxon>
        <taxon>Pseudomonadati</taxon>
        <taxon>Bacteroidota</taxon>
        <taxon>Cytophagia</taxon>
        <taxon>Cytophagales</taxon>
        <taxon>Fulvivirgaceae</taxon>
        <taxon>Fulvivirga</taxon>
    </lineage>
</organism>
<name>A0A937F649_9BACT</name>
<dbReference type="Proteomes" id="UP000659388">
    <property type="component" value="Unassembled WGS sequence"/>
</dbReference>
<dbReference type="EMBL" id="JAESIY010000001">
    <property type="protein sequence ID" value="MBL3654949.1"/>
    <property type="molecule type" value="Genomic_DNA"/>
</dbReference>
<gene>
    <name evidence="1" type="ORF">JL102_02305</name>
</gene>
<evidence type="ECO:0000313" key="1">
    <source>
        <dbReference type="EMBL" id="MBL3654949.1"/>
    </source>
</evidence>
<reference evidence="1" key="1">
    <citation type="submission" date="2021-01" db="EMBL/GenBank/DDBJ databases">
        <title>Fulvivirga kasyanovii gen. nov., sp nov., a novel member of the phylum Bacteroidetes isolated from seawater in a mussel farm.</title>
        <authorList>
            <person name="Zhao L.-H."/>
            <person name="Wang Z.-J."/>
        </authorList>
    </citation>
    <scope>NUCLEOTIDE SEQUENCE</scope>
    <source>
        <strain evidence="1">2943</strain>
    </source>
</reference>
<evidence type="ECO:0000313" key="2">
    <source>
        <dbReference type="Proteomes" id="UP000659388"/>
    </source>
</evidence>